<dbReference type="AlphaFoldDB" id="A0A0S4TX42"/>
<accession>A0A0S4TX42</accession>
<protein>
    <recommendedName>
        <fullName evidence="2">Phospholipase D-like domain-containing protein</fullName>
    </recommendedName>
</protein>
<gene>
    <name evidence="1" type="ORF">RUN39_v1_800013</name>
</gene>
<evidence type="ECO:0000313" key="1">
    <source>
        <dbReference type="EMBL" id="CUV14421.1"/>
    </source>
</evidence>
<organism evidence="1">
    <name type="scientific">Ralstonia solanacearum</name>
    <name type="common">Pseudomonas solanacearum</name>
    <dbReference type="NCBI Taxonomy" id="305"/>
    <lineage>
        <taxon>Bacteria</taxon>
        <taxon>Pseudomonadati</taxon>
        <taxon>Pseudomonadota</taxon>
        <taxon>Betaproteobacteria</taxon>
        <taxon>Burkholderiales</taxon>
        <taxon>Burkholderiaceae</taxon>
        <taxon>Ralstonia</taxon>
        <taxon>Ralstonia solanacearum species complex</taxon>
    </lineage>
</organism>
<sequence length="106" mass="11535">MVCDFNGAQPVVFCGAFNLSCGGEEPNGDSLIAIHDPAIVTAYAIEAIRRFDHDRFRASQSTATPAHPLVLKATDAWADPYYDPHNIRFTERVLFAQSTAQAAVPV</sequence>
<proteinExistence type="predicted"/>
<name>A0A0S4TX42_RALSL</name>
<evidence type="ECO:0008006" key="2">
    <source>
        <dbReference type="Google" id="ProtNLM"/>
    </source>
</evidence>
<reference evidence="1" key="1">
    <citation type="submission" date="2015-10" db="EMBL/GenBank/DDBJ databases">
        <authorList>
            <person name="Gilbert D.G."/>
        </authorList>
    </citation>
    <scope>NUCLEOTIDE SEQUENCE</scope>
    <source>
        <strain evidence="1">Phyl III-seqv23</strain>
    </source>
</reference>
<dbReference type="EMBL" id="LN899819">
    <property type="protein sequence ID" value="CUV14421.1"/>
    <property type="molecule type" value="Genomic_DNA"/>
</dbReference>